<dbReference type="AlphaFoldDB" id="A0A3M7QPK5"/>
<reference evidence="1 2" key="1">
    <citation type="journal article" date="2018" name="Sci. Rep.">
        <title>Genomic signatures of local adaptation to the degree of environmental predictability in rotifers.</title>
        <authorList>
            <person name="Franch-Gras L."/>
            <person name="Hahn C."/>
            <person name="Garcia-Roger E.M."/>
            <person name="Carmona M.J."/>
            <person name="Serra M."/>
            <person name="Gomez A."/>
        </authorList>
    </citation>
    <scope>NUCLEOTIDE SEQUENCE [LARGE SCALE GENOMIC DNA]</scope>
    <source>
        <strain evidence="1">HYR1</strain>
    </source>
</reference>
<evidence type="ECO:0000313" key="1">
    <source>
        <dbReference type="EMBL" id="RNA13272.1"/>
    </source>
</evidence>
<dbReference type="Proteomes" id="UP000276133">
    <property type="component" value="Unassembled WGS sequence"/>
</dbReference>
<dbReference type="EMBL" id="REGN01005458">
    <property type="protein sequence ID" value="RNA13272.1"/>
    <property type="molecule type" value="Genomic_DNA"/>
</dbReference>
<proteinExistence type="predicted"/>
<gene>
    <name evidence="1" type="ORF">BpHYR1_038016</name>
</gene>
<sequence length="64" mass="6763">MNLSLCLKFLEMIPPPNDLIHTKSCGVTIGVSPRRILFDIGSCTGWSSNSSSFGICGACVVSNS</sequence>
<accession>A0A3M7QPK5</accession>
<protein>
    <submittedName>
        <fullName evidence="1">Uncharacterized protein</fullName>
    </submittedName>
</protein>
<name>A0A3M7QPK5_BRAPC</name>
<comment type="caution">
    <text evidence="1">The sequence shown here is derived from an EMBL/GenBank/DDBJ whole genome shotgun (WGS) entry which is preliminary data.</text>
</comment>
<organism evidence="1 2">
    <name type="scientific">Brachionus plicatilis</name>
    <name type="common">Marine rotifer</name>
    <name type="synonym">Brachionus muelleri</name>
    <dbReference type="NCBI Taxonomy" id="10195"/>
    <lineage>
        <taxon>Eukaryota</taxon>
        <taxon>Metazoa</taxon>
        <taxon>Spiralia</taxon>
        <taxon>Gnathifera</taxon>
        <taxon>Rotifera</taxon>
        <taxon>Eurotatoria</taxon>
        <taxon>Monogononta</taxon>
        <taxon>Pseudotrocha</taxon>
        <taxon>Ploima</taxon>
        <taxon>Brachionidae</taxon>
        <taxon>Brachionus</taxon>
    </lineage>
</organism>
<keyword evidence="2" id="KW-1185">Reference proteome</keyword>
<evidence type="ECO:0000313" key="2">
    <source>
        <dbReference type="Proteomes" id="UP000276133"/>
    </source>
</evidence>